<gene>
    <name evidence="1" type="ORF">UFOVP1290_171</name>
</gene>
<sequence length="130" mass="14263">MITSDLDTYLASYGVKSIFLESGRISVESKFEEIGCGCDIFCDKRLCPTLVKNTKKACGGAPKCWVELSWGSGSCDSDKFDFAIHDFGKTPGQAIQNAINTFITFVKKGECGCDAIAKHLRIYKKIMAMP</sequence>
<dbReference type="EMBL" id="LR797252">
    <property type="protein sequence ID" value="CAB4196651.1"/>
    <property type="molecule type" value="Genomic_DNA"/>
</dbReference>
<name>A0A6J5RST4_9CAUD</name>
<evidence type="ECO:0000313" key="1">
    <source>
        <dbReference type="EMBL" id="CAB4196651.1"/>
    </source>
</evidence>
<protein>
    <submittedName>
        <fullName evidence="1">Uncharacterized protein</fullName>
    </submittedName>
</protein>
<proteinExistence type="predicted"/>
<organism evidence="1">
    <name type="scientific">uncultured Caudovirales phage</name>
    <dbReference type="NCBI Taxonomy" id="2100421"/>
    <lineage>
        <taxon>Viruses</taxon>
        <taxon>Duplodnaviria</taxon>
        <taxon>Heunggongvirae</taxon>
        <taxon>Uroviricota</taxon>
        <taxon>Caudoviricetes</taxon>
        <taxon>Peduoviridae</taxon>
        <taxon>Maltschvirus</taxon>
        <taxon>Maltschvirus maltsch</taxon>
    </lineage>
</organism>
<reference evidence="1" key="1">
    <citation type="submission" date="2020-05" db="EMBL/GenBank/DDBJ databases">
        <authorList>
            <person name="Chiriac C."/>
            <person name="Salcher M."/>
            <person name="Ghai R."/>
            <person name="Kavagutti S V."/>
        </authorList>
    </citation>
    <scope>NUCLEOTIDE SEQUENCE</scope>
</reference>
<accession>A0A6J5RST4</accession>